<dbReference type="Proteomes" id="UP001197093">
    <property type="component" value="Unassembled WGS sequence"/>
</dbReference>
<protein>
    <recommendedName>
        <fullName evidence="2">Heterokaryon incompatibility domain-containing protein</fullName>
    </recommendedName>
</protein>
<dbReference type="Pfam" id="PF12796">
    <property type="entry name" value="Ank_2"/>
    <property type="match status" value="3"/>
</dbReference>
<dbReference type="PROSITE" id="PS50088">
    <property type="entry name" value="ANK_REPEAT"/>
    <property type="match status" value="6"/>
</dbReference>
<feature type="repeat" description="ANK" evidence="1">
    <location>
        <begin position="557"/>
        <end position="589"/>
    </location>
</feature>
<dbReference type="InterPro" id="IPR002110">
    <property type="entry name" value="Ankyrin_rpt"/>
</dbReference>
<organism evidence="3 4">
    <name type="scientific">Staphylotrichum longicolle</name>
    <dbReference type="NCBI Taxonomy" id="669026"/>
    <lineage>
        <taxon>Eukaryota</taxon>
        <taxon>Fungi</taxon>
        <taxon>Dikarya</taxon>
        <taxon>Ascomycota</taxon>
        <taxon>Pezizomycotina</taxon>
        <taxon>Sordariomycetes</taxon>
        <taxon>Sordariomycetidae</taxon>
        <taxon>Sordariales</taxon>
        <taxon>Chaetomiaceae</taxon>
        <taxon>Staphylotrichum</taxon>
    </lineage>
</organism>
<keyword evidence="4" id="KW-1185">Reference proteome</keyword>
<feature type="repeat" description="ANK" evidence="1">
    <location>
        <begin position="592"/>
        <end position="624"/>
    </location>
</feature>
<dbReference type="Gene3D" id="1.25.40.20">
    <property type="entry name" value="Ankyrin repeat-containing domain"/>
    <property type="match status" value="2"/>
</dbReference>
<evidence type="ECO:0000313" key="4">
    <source>
        <dbReference type="Proteomes" id="UP001197093"/>
    </source>
</evidence>
<evidence type="ECO:0000259" key="2">
    <source>
        <dbReference type="Pfam" id="PF06985"/>
    </source>
</evidence>
<feature type="repeat" description="ANK" evidence="1">
    <location>
        <begin position="697"/>
        <end position="724"/>
    </location>
</feature>
<dbReference type="PANTHER" id="PTHR10622:SF12">
    <property type="entry name" value="HET DOMAIN-CONTAINING PROTEIN"/>
    <property type="match status" value="1"/>
</dbReference>
<feature type="repeat" description="ANK" evidence="1">
    <location>
        <begin position="662"/>
        <end position="694"/>
    </location>
</feature>
<keyword evidence="1" id="KW-0040">ANK repeat</keyword>
<dbReference type="PANTHER" id="PTHR10622">
    <property type="entry name" value="HET DOMAIN-CONTAINING PROTEIN"/>
    <property type="match status" value="1"/>
</dbReference>
<reference evidence="3" key="1">
    <citation type="submission" date="2023-02" db="EMBL/GenBank/DDBJ databases">
        <authorList>
            <person name="Palmer J.M."/>
        </authorList>
    </citation>
    <scope>NUCLEOTIDE SEQUENCE</scope>
    <source>
        <strain evidence="3">FW57</strain>
    </source>
</reference>
<dbReference type="InterPro" id="IPR036770">
    <property type="entry name" value="Ankyrin_rpt-contain_sf"/>
</dbReference>
<evidence type="ECO:0000313" key="3">
    <source>
        <dbReference type="EMBL" id="KAG7286300.1"/>
    </source>
</evidence>
<sequence>MRLLHTTNLELTEFVSNNRPQYAILSHTWGEGEVLFNDANRGQAHLLGCGKLGLAKVLKAAEVAKDNGYDYIWIDTCCIDKSSSAELSEAINSMFAWYAESAVCYAYISDFPSENPEQLSIKNRWFTRGWTLQELIAPPTVDFYNQQWVKFGSRDTLWSLLSPLTGIDELVFRWHSYSHCPAPATEQQDSWACPRCRFCRTGLADMLGGFSIATRMSWAANRSTTREEDIAYSLLGLFGVNLPLLYGERHAAFQRLQQEIVRNSTDQSIFTFSVPRAHLNLPDSYGGLSLDFLFAASPSWFADLSREWTNRHFSLETPMVLLSSVGIQLDVYMAPAQGFGDFFVAVLICSCVEDALCSPALIVEQRPGLSTLRRFQRVWMSIKSKDSDELLFSVAADSGMAVGRNSSGEVRIFADTGRPVVIEWNDPRSLSRGDNAVVCGVVGIQALRNALTGQGLLLVWGKRNITKDFLVSQADGYGSPKADEEEATWTPLQLASAEGNLAQVTHLLSNGHDPNEPPTGYYGKTALQAASSAGDLPVVHALLSAGAAVDAPGGNNGGRTALALAAGSGHREIVDLLLARGADVNRPASRYMGRTALQAAAGGGHVGVVRRLLDAGADVDAPPAHNNGRTALQAAAEGGYGEVVEVLLSCGAGVNTPLMKYKGLSALQAAALRGDVGLVRRLLEVGADVNAKGSYFNGYTALYAAAEVGSLEVVEVLLRSGADVWMKAGNKRWTPTRVAKIIHGIVCK</sequence>
<dbReference type="PROSITE" id="PS50297">
    <property type="entry name" value="ANK_REP_REGION"/>
    <property type="match status" value="6"/>
</dbReference>
<feature type="repeat" description="ANK" evidence="1">
    <location>
        <begin position="522"/>
        <end position="554"/>
    </location>
</feature>
<dbReference type="PRINTS" id="PR01415">
    <property type="entry name" value="ANKYRIN"/>
</dbReference>
<feature type="repeat" description="ANK" evidence="1">
    <location>
        <begin position="627"/>
        <end position="655"/>
    </location>
</feature>
<feature type="domain" description="Heterokaryon incompatibility" evidence="2">
    <location>
        <begin position="22"/>
        <end position="110"/>
    </location>
</feature>
<comment type="caution">
    <text evidence="3">The sequence shown here is derived from an EMBL/GenBank/DDBJ whole genome shotgun (WGS) entry which is preliminary data.</text>
</comment>
<dbReference type="SUPFAM" id="SSF48403">
    <property type="entry name" value="Ankyrin repeat"/>
    <property type="match status" value="1"/>
</dbReference>
<name>A0AAD4ES10_9PEZI</name>
<dbReference type="InterPro" id="IPR010730">
    <property type="entry name" value="HET"/>
</dbReference>
<proteinExistence type="predicted"/>
<dbReference type="Pfam" id="PF06985">
    <property type="entry name" value="HET"/>
    <property type="match status" value="1"/>
</dbReference>
<accession>A0AAD4ES10</accession>
<dbReference type="SMART" id="SM00248">
    <property type="entry name" value="ANK"/>
    <property type="match status" value="7"/>
</dbReference>
<gene>
    <name evidence="3" type="ORF">NEMBOFW57_008608</name>
</gene>
<dbReference type="AlphaFoldDB" id="A0AAD4ES10"/>
<dbReference type="EMBL" id="JAHCVI010000004">
    <property type="protein sequence ID" value="KAG7286300.1"/>
    <property type="molecule type" value="Genomic_DNA"/>
</dbReference>
<evidence type="ECO:0000256" key="1">
    <source>
        <dbReference type="PROSITE-ProRule" id="PRU00023"/>
    </source>
</evidence>